<reference evidence="3" key="2">
    <citation type="journal article" date="2008" name="Nucleic Acids Res.">
        <title>The rice annotation project database (RAP-DB): 2008 update.</title>
        <authorList>
            <consortium name="The rice annotation project (RAP)"/>
        </authorList>
    </citation>
    <scope>GENOME REANNOTATION</scope>
    <source>
        <strain evidence="3">cv. Nipponbare</strain>
    </source>
</reference>
<sequence>MWACGTGGVGAGSGETGGVGGGTAVGWRWKKGLTGKRTSGRNMESADKYASHRRKRRILDALRVRMLAARKRKT</sequence>
<reference evidence="3" key="1">
    <citation type="journal article" date="2005" name="Nature">
        <title>The map-based sequence of the rice genome.</title>
        <authorList>
            <consortium name="International rice genome sequencing project (IRGSP)"/>
            <person name="Matsumoto T."/>
            <person name="Wu J."/>
            <person name="Kanamori H."/>
            <person name="Katayose Y."/>
            <person name="Fujisawa M."/>
            <person name="Namiki N."/>
            <person name="Mizuno H."/>
            <person name="Yamamoto K."/>
            <person name="Antonio B.A."/>
            <person name="Baba T."/>
            <person name="Sakata K."/>
            <person name="Nagamura Y."/>
            <person name="Aoki H."/>
            <person name="Arikawa K."/>
            <person name="Arita K."/>
            <person name="Bito T."/>
            <person name="Chiden Y."/>
            <person name="Fujitsuka N."/>
            <person name="Fukunaka R."/>
            <person name="Hamada M."/>
            <person name="Harada C."/>
            <person name="Hayashi A."/>
            <person name="Hijishita S."/>
            <person name="Honda M."/>
            <person name="Hosokawa S."/>
            <person name="Ichikawa Y."/>
            <person name="Idonuma A."/>
            <person name="Iijima M."/>
            <person name="Ikeda M."/>
            <person name="Ikeno M."/>
            <person name="Ito K."/>
            <person name="Ito S."/>
            <person name="Ito T."/>
            <person name="Ito Y."/>
            <person name="Ito Y."/>
            <person name="Iwabuchi A."/>
            <person name="Kamiya K."/>
            <person name="Karasawa W."/>
            <person name="Kurita K."/>
            <person name="Katagiri S."/>
            <person name="Kikuta A."/>
            <person name="Kobayashi H."/>
            <person name="Kobayashi N."/>
            <person name="Machita K."/>
            <person name="Maehara T."/>
            <person name="Masukawa M."/>
            <person name="Mizubayashi T."/>
            <person name="Mukai Y."/>
            <person name="Nagasaki H."/>
            <person name="Nagata Y."/>
            <person name="Naito S."/>
            <person name="Nakashima M."/>
            <person name="Nakama Y."/>
            <person name="Nakamichi Y."/>
            <person name="Nakamura M."/>
            <person name="Meguro A."/>
            <person name="Negishi M."/>
            <person name="Ohta I."/>
            <person name="Ohta T."/>
            <person name="Okamoto M."/>
            <person name="Ono N."/>
            <person name="Saji S."/>
            <person name="Sakaguchi M."/>
            <person name="Sakai K."/>
            <person name="Shibata M."/>
            <person name="Shimokawa T."/>
            <person name="Song J."/>
            <person name="Takazaki Y."/>
            <person name="Terasawa K."/>
            <person name="Tsugane M."/>
            <person name="Tsuji K."/>
            <person name="Ueda S."/>
            <person name="Waki K."/>
            <person name="Yamagata H."/>
            <person name="Yamamoto M."/>
            <person name="Yamamoto S."/>
            <person name="Yamane H."/>
            <person name="Yoshiki S."/>
            <person name="Yoshihara R."/>
            <person name="Yukawa K."/>
            <person name="Zhong H."/>
            <person name="Yano M."/>
            <person name="Yuan Q."/>
            <person name="Ouyang S."/>
            <person name="Liu J."/>
            <person name="Jones K.M."/>
            <person name="Gansberger K."/>
            <person name="Moffat K."/>
            <person name="Hill J."/>
            <person name="Bera J."/>
            <person name="Fadrosh D."/>
            <person name="Jin S."/>
            <person name="Johri S."/>
            <person name="Kim M."/>
            <person name="Overton L."/>
            <person name="Reardon M."/>
            <person name="Tsitrin T."/>
            <person name="Vuong H."/>
            <person name="Weaver B."/>
            <person name="Ciecko A."/>
            <person name="Tallon L."/>
            <person name="Jackson J."/>
            <person name="Pai G."/>
            <person name="Aken S.V."/>
            <person name="Utterback T."/>
            <person name="Reidmuller S."/>
            <person name="Feldblyum T."/>
            <person name="Hsiao J."/>
            <person name="Zismann V."/>
            <person name="Iobst S."/>
            <person name="de Vazeille A.R."/>
            <person name="Buell C.R."/>
            <person name="Ying K."/>
            <person name="Li Y."/>
            <person name="Lu T."/>
            <person name="Huang Y."/>
            <person name="Zhao Q."/>
            <person name="Feng Q."/>
            <person name="Zhang L."/>
            <person name="Zhu J."/>
            <person name="Weng Q."/>
            <person name="Mu J."/>
            <person name="Lu Y."/>
            <person name="Fan D."/>
            <person name="Liu Y."/>
            <person name="Guan J."/>
            <person name="Zhang Y."/>
            <person name="Yu S."/>
            <person name="Liu X."/>
            <person name="Zhang Y."/>
            <person name="Hong G."/>
            <person name="Han B."/>
            <person name="Choisne N."/>
            <person name="Demange N."/>
            <person name="Orjeda G."/>
            <person name="Samain S."/>
            <person name="Cattolico L."/>
            <person name="Pelletier E."/>
            <person name="Couloux A."/>
            <person name="Segurens B."/>
            <person name="Wincker P."/>
            <person name="D'Hont A."/>
            <person name="Scarpelli C."/>
            <person name="Weissenbach J."/>
            <person name="Salanoubat M."/>
            <person name="Quetier F."/>
            <person name="Yu Y."/>
            <person name="Kim H.R."/>
            <person name="Rambo T."/>
            <person name="Currie J."/>
            <person name="Collura K."/>
            <person name="Luo M."/>
            <person name="Yang T."/>
            <person name="Ammiraju J.S.S."/>
            <person name="Engler F."/>
            <person name="Soderlund C."/>
            <person name="Wing R.A."/>
            <person name="Palmer L.E."/>
            <person name="de la Bastide M."/>
            <person name="Spiegel L."/>
            <person name="Nascimento L."/>
            <person name="Zutavern T."/>
            <person name="O'Shaughnessy A."/>
            <person name="Dike S."/>
            <person name="Dedhia N."/>
            <person name="Preston R."/>
            <person name="Balija V."/>
            <person name="McCombie W.R."/>
            <person name="Chow T."/>
            <person name="Chen H."/>
            <person name="Chung M."/>
            <person name="Chen C."/>
            <person name="Shaw J."/>
            <person name="Wu H."/>
            <person name="Hsiao K."/>
            <person name="Chao Y."/>
            <person name="Chu M."/>
            <person name="Cheng C."/>
            <person name="Hour A."/>
            <person name="Lee P."/>
            <person name="Lin S."/>
            <person name="Lin Y."/>
            <person name="Liou J."/>
            <person name="Liu S."/>
            <person name="Hsing Y."/>
            <person name="Raghuvanshi S."/>
            <person name="Mohanty A."/>
            <person name="Bharti A.K."/>
            <person name="Gaur A."/>
            <person name="Gupta V."/>
            <person name="Kumar D."/>
            <person name="Ravi V."/>
            <person name="Vij S."/>
            <person name="Kapur A."/>
            <person name="Khurana P."/>
            <person name="Khurana P."/>
            <person name="Khurana J.P."/>
            <person name="Tyagi A.K."/>
            <person name="Gaikwad K."/>
            <person name="Singh A."/>
            <person name="Dalal V."/>
            <person name="Srivastava S."/>
            <person name="Dixit A."/>
            <person name="Pal A.K."/>
            <person name="Ghazi I.A."/>
            <person name="Yadav M."/>
            <person name="Pandit A."/>
            <person name="Bhargava A."/>
            <person name="Sureshbabu K."/>
            <person name="Batra K."/>
            <person name="Sharma T.R."/>
            <person name="Mohapatra T."/>
            <person name="Singh N.K."/>
            <person name="Messing J."/>
            <person name="Nelson A.B."/>
            <person name="Fuks G."/>
            <person name="Kavchok S."/>
            <person name="Keizer G."/>
            <person name="Linton E."/>
            <person name="Llaca V."/>
            <person name="Song R."/>
            <person name="Tanyolac B."/>
            <person name="Young S."/>
            <person name="Ho-Il K."/>
            <person name="Hahn J.H."/>
            <person name="Sangsakoo G."/>
            <person name="Vanavichit A."/>
            <person name="de Mattos Luiz.A.T."/>
            <person name="Zimmer P.D."/>
            <person name="Malone G."/>
            <person name="Dellagostin O."/>
            <person name="de Oliveira A.C."/>
            <person name="Bevan M."/>
            <person name="Bancroft I."/>
            <person name="Minx P."/>
            <person name="Cordum H."/>
            <person name="Wilson R."/>
            <person name="Cheng Z."/>
            <person name="Jin W."/>
            <person name="Jiang J."/>
            <person name="Leong S.A."/>
            <person name="Iwama H."/>
            <person name="Gojobori T."/>
            <person name="Itoh T."/>
            <person name="Niimura Y."/>
            <person name="Fujii Y."/>
            <person name="Habara T."/>
            <person name="Sakai H."/>
            <person name="Sato Y."/>
            <person name="Wilson G."/>
            <person name="Kumar K."/>
            <person name="McCouch S."/>
            <person name="Juretic N."/>
            <person name="Hoen D."/>
            <person name="Wright S."/>
            <person name="Bruskiewich R."/>
            <person name="Bureau T."/>
            <person name="Miyao A."/>
            <person name="Hirochika H."/>
            <person name="Nishikawa T."/>
            <person name="Kadowaki K."/>
            <person name="Sugiura M."/>
            <person name="Burr B."/>
            <person name="Sasaki T."/>
        </authorList>
    </citation>
    <scope>NUCLEOTIDE SEQUENCE [LARGE SCALE GENOMIC DNA]</scope>
    <source>
        <strain evidence="3">cv. Nipponbare</strain>
    </source>
</reference>
<organism evidence="2 3">
    <name type="scientific">Oryza sativa subsp. japonica</name>
    <name type="common">Rice</name>
    <dbReference type="NCBI Taxonomy" id="39947"/>
    <lineage>
        <taxon>Eukaryota</taxon>
        <taxon>Viridiplantae</taxon>
        <taxon>Streptophyta</taxon>
        <taxon>Embryophyta</taxon>
        <taxon>Tracheophyta</taxon>
        <taxon>Spermatophyta</taxon>
        <taxon>Magnoliopsida</taxon>
        <taxon>Liliopsida</taxon>
        <taxon>Poales</taxon>
        <taxon>Poaceae</taxon>
        <taxon>BOP clade</taxon>
        <taxon>Oryzoideae</taxon>
        <taxon>Oryzeae</taxon>
        <taxon>Oryzinae</taxon>
        <taxon>Oryza</taxon>
        <taxon>Oryza sativa</taxon>
    </lineage>
</organism>
<evidence type="ECO:0000256" key="1">
    <source>
        <dbReference type="SAM" id="MobiDB-lite"/>
    </source>
</evidence>
<feature type="region of interest" description="Disordered" evidence="1">
    <location>
        <begin position="1"/>
        <end position="50"/>
    </location>
</feature>
<gene>
    <name evidence="2" type="primary">OSJNBb0002J01.12</name>
</gene>
<evidence type="ECO:0000313" key="3">
    <source>
        <dbReference type="Proteomes" id="UP000000763"/>
    </source>
</evidence>
<name>Q6Z4K2_ORYSJ</name>
<proteinExistence type="predicted"/>
<dbReference type="AlphaFoldDB" id="Q6Z4K2"/>
<accession>Q6Z4K2</accession>
<dbReference type="EMBL" id="AP005172">
    <property type="protein sequence ID" value="BAC83838.1"/>
    <property type="molecule type" value="Genomic_DNA"/>
</dbReference>
<feature type="compositionally biased region" description="Gly residues" evidence="1">
    <location>
        <begin position="1"/>
        <end position="24"/>
    </location>
</feature>
<evidence type="ECO:0000313" key="2">
    <source>
        <dbReference type="EMBL" id="BAC83838.1"/>
    </source>
</evidence>
<protein>
    <submittedName>
        <fullName evidence="2">Uncharacterized protein</fullName>
    </submittedName>
</protein>
<dbReference type="Proteomes" id="UP000000763">
    <property type="component" value="Chromosome 7"/>
</dbReference>